<keyword evidence="4 7" id="KW-0448">Lipopolysaccharide biosynthesis</keyword>
<keyword evidence="6 7" id="KW-0046">Antibiotic resistance</keyword>
<protein>
    <recommendedName>
        <fullName evidence="7">Probable 4-deoxy-4-formamido-L-arabinose-phosphoundecaprenol deformylase ArnD</fullName>
        <ecNumber evidence="7">3.5.1.n3</ecNumber>
    </recommendedName>
</protein>
<dbReference type="OrthoDB" id="5589314at2"/>
<dbReference type="SUPFAM" id="SSF88713">
    <property type="entry name" value="Glycoside hydrolase/deacetylase"/>
    <property type="match status" value="1"/>
</dbReference>
<dbReference type="PROSITE" id="PS51677">
    <property type="entry name" value="NODB"/>
    <property type="match status" value="1"/>
</dbReference>
<proteinExistence type="inferred from homology"/>
<dbReference type="GO" id="GO:0009245">
    <property type="term" value="P:lipid A biosynthetic process"/>
    <property type="evidence" value="ECO:0007669"/>
    <property type="project" value="UniProtKB-UniRule"/>
</dbReference>
<dbReference type="EMBL" id="MOXD01000001">
    <property type="protein sequence ID" value="OMQ27154.1"/>
    <property type="molecule type" value="Genomic_DNA"/>
</dbReference>
<dbReference type="AlphaFoldDB" id="A0A1S8CPV6"/>
<evidence type="ECO:0000313" key="10">
    <source>
        <dbReference type="Proteomes" id="UP000216021"/>
    </source>
</evidence>
<accession>A0A1S8CPV6</accession>
<dbReference type="GO" id="GO:0036108">
    <property type="term" value="P:4-amino-4-deoxy-alpha-L-arabinopyranosyl undecaprenyl phosphate biosynthetic process"/>
    <property type="evidence" value="ECO:0007669"/>
    <property type="project" value="UniProtKB-UniRule"/>
</dbReference>
<keyword evidence="5 7" id="KW-0443">Lipid metabolism</keyword>
<evidence type="ECO:0000259" key="8">
    <source>
        <dbReference type="PROSITE" id="PS51677"/>
    </source>
</evidence>
<keyword evidence="3 7" id="KW-0378">Hydrolase</keyword>
<evidence type="ECO:0000256" key="4">
    <source>
        <dbReference type="ARBA" id="ARBA00022985"/>
    </source>
</evidence>
<evidence type="ECO:0000256" key="1">
    <source>
        <dbReference type="ARBA" id="ARBA00022516"/>
    </source>
</evidence>
<comment type="function">
    <text evidence="7">Catalyzes the deformylation of 4-deoxy-4-formamido-L-arabinose-phosphoundecaprenol to 4-amino-4-deoxy-L-arabinose-phosphoundecaprenol. The modified arabinose is attached to lipid A and is required for resistance to polymyxin and cationic antimicrobial peptides.</text>
</comment>
<dbReference type="RefSeq" id="WP_076940191.1">
    <property type="nucleotide sequence ID" value="NZ_MOXD01000001.1"/>
</dbReference>
<comment type="caution">
    <text evidence="9">The sequence shown here is derived from an EMBL/GenBank/DDBJ whole genome shotgun (WGS) entry which is preliminary data.</text>
</comment>
<dbReference type="STRING" id="2034155.BMI79_02150"/>
<evidence type="ECO:0000256" key="5">
    <source>
        <dbReference type="ARBA" id="ARBA00023098"/>
    </source>
</evidence>
<keyword evidence="2 7" id="KW-0441">Lipid A biosynthesis</keyword>
<name>A0A1S8CPV6_9GAMM</name>
<dbReference type="GO" id="GO:0009103">
    <property type="term" value="P:lipopolysaccharide biosynthetic process"/>
    <property type="evidence" value="ECO:0007669"/>
    <property type="project" value="UniProtKB-UniRule"/>
</dbReference>
<feature type="domain" description="NodB homology" evidence="8">
    <location>
        <begin position="2"/>
        <end position="261"/>
    </location>
</feature>
<dbReference type="InterPro" id="IPR002509">
    <property type="entry name" value="NODB_dom"/>
</dbReference>
<evidence type="ECO:0000256" key="6">
    <source>
        <dbReference type="ARBA" id="ARBA00023251"/>
    </source>
</evidence>
<dbReference type="UniPathway" id="UPA00036">
    <property type="reaction ID" value="UER00496"/>
</dbReference>
<comment type="pathway">
    <text evidence="7">Glycolipid biosynthesis; 4-amino-4-deoxy-alpha-L-arabinose undecaprenyl phosphate biosynthesis; 4-amino-4-deoxy-alpha-L-arabinose undecaprenyl phosphate from UDP-4-deoxy-4-formamido-beta-L-arabinose and undecaprenyl phosphate: step 2/2.</text>
</comment>
<dbReference type="CDD" id="cd10939">
    <property type="entry name" value="CE4_ArnD"/>
    <property type="match status" value="1"/>
</dbReference>
<dbReference type="NCBIfam" id="NF011923">
    <property type="entry name" value="PRK15394.1"/>
    <property type="match status" value="1"/>
</dbReference>
<keyword evidence="1 7" id="KW-0444">Lipid biosynthesis</keyword>
<evidence type="ECO:0000256" key="3">
    <source>
        <dbReference type="ARBA" id="ARBA00022801"/>
    </source>
</evidence>
<evidence type="ECO:0000256" key="2">
    <source>
        <dbReference type="ARBA" id="ARBA00022556"/>
    </source>
</evidence>
<dbReference type="PANTHER" id="PTHR10587">
    <property type="entry name" value="GLYCOSYL TRANSFERASE-RELATED"/>
    <property type="match status" value="1"/>
</dbReference>
<dbReference type="InterPro" id="IPR050248">
    <property type="entry name" value="Polysacc_deacetylase_ArnD"/>
</dbReference>
<reference evidence="9 10" key="1">
    <citation type="submission" date="2016-11" db="EMBL/GenBank/DDBJ databases">
        <title>Rahnella oryzae sp. nov., isolated from rice root.</title>
        <authorList>
            <person name="Zhang X.-X."/>
            <person name="Zhang J."/>
        </authorList>
    </citation>
    <scope>NUCLEOTIDE SEQUENCE [LARGE SCALE GENOMIC DNA]</scope>
    <source>
        <strain evidence="9 10">J11-6</strain>
    </source>
</reference>
<dbReference type="Pfam" id="PF01522">
    <property type="entry name" value="Polysacc_deac_1"/>
    <property type="match status" value="1"/>
</dbReference>
<dbReference type="UniPathway" id="UPA00030"/>
<evidence type="ECO:0000256" key="7">
    <source>
        <dbReference type="HAMAP-Rule" id="MF_01870"/>
    </source>
</evidence>
<dbReference type="InterPro" id="IPR011330">
    <property type="entry name" value="Glyco_hydro/deAcase_b/a-brl"/>
</dbReference>
<dbReference type="GO" id="GO:0016811">
    <property type="term" value="F:hydrolase activity, acting on carbon-nitrogen (but not peptide) bonds, in linear amides"/>
    <property type="evidence" value="ECO:0007669"/>
    <property type="project" value="UniProtKB-UniRule"/>
</dbReference>
<dbReference type="InterPro" id="IPR023557">
    <property type="entry name" value="ArnD"/>
</dbReference>
<dbReference type="Proteomes" id="UP000216021">
    <property type="component" value="Unassembled WGS sequence"/>
</dbReference>
<organism evidence="9 10">
    <name type="scientific">Serratia oryzae</name>
    <dbReference type="NCBI Taxonomy" id="2034155"/>
    <lineage>
        <taxon>Bacteria</taxon>
        <taxon>Pseudomonadati</taxon>
        <taxon>Pseudomonadota</taxon>
        <taxon>Gammaproteobacteria</taxon>
        <taxon>Enterobacterales</taxon>
        <taxon>Yersiniaceae</taxon>
        <taxon>Serratia</taxon>
    </lineage>
</organism>
<comment type="similarity">
    <text evidence="7">Belongs to the polysaccharide deacetylase family. ArnD deformylase subfamily.</text>
</comment>
<sequence length="303" mass="33634">MKKVGLRVDVDTFSGTREGVPRLLELFDKQGIQASFFFSVGPDNMGRHLWRLLRPQFLMKMLRSNAASLYGWDILLAGTAWPGRNISRALGALMKRTAEAGHEVGLHAWDHQGWQARVARWSEEELKRQVQLGVDALTASTGQPVTCSAVAGWRADQRVVEVKQGFNFQYNSDCRGTHPFRPLLNNGQPGTVQIPVTLPTFDEVIGSEVSMAGFNDYILRAIENDRGVPVYTIHTEVEGMSQAAMFEDLLQRAQQQGIEFCPLSALLPADPASLPLGRITRAPFPGREGWLGCQTEVEEKDVS</sequence>
<comment type="pathway">
    <text evidence="7">Bacterial outer membrane biogenesis; lipopolysaccharide biosynthesis.</text>
</comment>
<dbReference type="HAMAP" id="MF_01870">
    <property type="entry name" value="ArnD"/>
    <property type="match status" value="1"/>
</dbReference>
<gene>
    <name evidence="7" type="primary">arnD</name>
    <name evidence="9" type="ORF">BMI79_02150</name>
</gene>
<dbReference type="GO" id="GO:0046677">
    <property type="term" value="P:response to antibiotic"/>
    <property type="evidence" value="ECO:0007669"/>
    <property type="project" value="UniProtKB-KW"/>
</dbReference>
<dbReference type="Gene3D" id="3.20.20.370">
    <property type="entry name" value="Glycoside hydrolase/deacetylase"/>
    <property type="match status" value="1"/>
</dbReference>
<keyword evidence="10" id="KW-1185">Reference proteome</keyword>
<dbReference type="GO" id="GO:0016020">
    <property type="term" value="C:membrane"/>
    <property type="evidence" value="ECO:0007669"/>
    <property type="project" value="GOC"/>
</dbReference>
<dbReference type="EC" id="3.5.1.n3" evidence="7"/>
<evidence type="ECO:0000313" key="9">
    <source>
        <dbReference type="EMBL" id="OMQ27154.1"/>
    </source>
</evidence>
<dbReference type="PANTHER" id="PTHR10587:SF137">
    <property type="entry name" value="4-DEOXY-4-FORMAMIDO-L-ARABINOSE-PHOSPHOUNDECAPRENOL DEFORMYLASE ARND-RELATED"/>
    <property type="match status" value="1"/>
</dbReference>
<comment type="catalytic activity">
    <reaction evidence="7">
        <text>4-deoxy-4-formamido-alpha-L-arabinopyranosyl di-trans,octa-cis-undecaprenyl phosphate + H2O = 4-amino-4-deoxy-alpha-L-arabinopyranosyl di-trans,octa-cis-undecaprenyl phosphate + formate</text>
        <dbReference type="Rhea" id="RHEA:27734"/>
        <dbReference type="ChEBI" id="CHEBI:15377"/>
        <dbReference type="ChEBI" id="CHEBI:15740"/>
        <dbReference type="ChEBI" id="CHEBI:58909"/>
        <dbReference type="ChEBI" id="CHEBI:60463"/>
        <dbReference type="EC" id="3.5.1.n3"/>
    </reaction>
</comment>